<evidence type="ECO:0000256" key="11">
    <source>
        <dbReference type="RuleBase" id="RU368036"/>
    </source>
</evidence>
<keyword evidence="6 11" id="KW-0865">Zymogen</keyword>
<evidence type="ECO:0000313" key="13">
    <source>
        <dbReference type="Proteomes" id="UP000005289"/>
    </source>
</evidence>
<dbReference type="NCBIfam" id="TIGR00066">
    <property type="entry name" value="g_glut_trans"/>
    <property type="match status" value="1"/>
</dbReference>
<evidence type="ECO:0000256" key="8">
    <source>
        <dbReference type="ARBA" id="ARBA00047417"/>
    </source>
</evidence>
<reference evidence="12 13" key="1">
    <citation type="submission" date="2013-12" db="EMBL/GenBank/DDBJ databases">
        <authorList>
            <consortium name="DOE Joint Genome Institute"/>
            <person name="Muyzer G."/>
            <person name="Huntemann M."/>
            <person name="Han J."/>
            <person name="Chen A."/>
            <person name="Kyrpides N."/>
            <person name="Mavromatis K."/>
            <person name="Markowitz V."/>
            <person name="Palaniappan K."/>
            <person name="Ivanova N."/>
            <person name="Schaumberg A."/>
            <person name="Pati A."/>
            <person name="Liolios K."/>
            <person name="Nordberg H.P."/>
            <person name="Cantor M.N."/>
            <person name="Hua S.X."/>
            <person name="Woyke T."/>
        </authorList>
    </citation>
    <scope>NUCLEOTIDE SEQUENCE [LARGE SCALE GENOMIC DNA]</scope>
    <source>
        <strain evidence="12 13">ARh 1</strain>
    </source>
</reference>
<evidence type="ECO:0000256" key="4">
    <source>
        <dbReference type="ARBA" id="ARBA00022679"/>
    </source>
</evidence>
<keyword evidence="7 11" id="KW-0012">Acyltransferase</keyword>
<evidence type="ECO:0000256" key="2">
    <source>
        <dbReference type="ARBA" id="ARBA00001089"/>
    </source>
</evidence>
<dbReference type="AlphaFoldDB" id="W0DI87"/>
<dbReference type="STRING" id="713585.THITH_07425"/>
<dbReference type="InterPro" id="IPR000101">
    <property type="entry name" value="GGT_peptidase"/>
</dbReference>
<evidence type="ECO:0000256" key="7">
    <source>
        <dbReference type="ARBA" id="ARBA00023315"/>
    </source>
</evidence>
<comment type="subunit">
    <text evidence="11">This enzyme consists of two polypeptide chains, which are synthesized in precursor form from a single polypeptide.</text>
</comment>
<accession>W0DI87</accession>
<dbReference type="EMBL" id="CP007029">
    <property type="protein sequence ID" value="AHE98121.1"/>
    <property type="molecule type" value="Genomic_DNA"/>
</dbReference>
<evidence type="ECO:0000256" key="10">
    <source>
        <dbReference type="PIRSR" id="PIRSR600101-2"/>
    </source>
</evidence>
<feature type="binding site" evidence="10">
    <location>
        <position position="388"/>
    </location>
    <ligand>
        <name>L-glutamate</name>
        <dbReference type="ChEBI" id="CHEBI:29985"/>
    </ligand>
</feature>
<keyword evidence="4 11" id="KW-0808">Transferase</keyword>
<dbReference type="EC" id="2.3.2.2" evidence="11"/>
<dbReference type="InterPro" id="IPR043137">
    <property type="entry name" value="GGT_ssub_C"/>
</dbReference>
<dbReference type="HOGENOM" id="CLU_014813_0_3_6"/>
<feature type="binding site" evidence="10">
    <location>
        <position position="429"/>
    </location>
    <ligand>
        <name>L-glutamate</name>
        <dbReference type="ChEBI" id="CHEBI:29985"/>
    </ligand>
</feature>
<feature type="active site" description="Nucleophile" evidence="9">
    <location>
        <position position="348"/>
    </location>
</feature>
<organism evidence="12 13">
    <name type="scientific">Thioalkalivibrio paradoxus ARh 1</name>
    <dbReference type="NCBI Taxonomy" id="713585"/>
    <lineage>
        <taxon>Bacteria</taxon>
        <taxon>Pseudomonadati</taxon>
        <taxon>Pseudomonadota</taxon>
        <taxon>Gammaproteobacteria</taxon>
        <taxon>Chromatiales</taxon>
        <taxon>Ectothiorhodospiraceae</taxon>
        <taxon>Thioalkalivibrio</taxon>
    </lineage>
</organism>
<dbReference type="GO" id="GO:0103068">
    <property type="term" value="F:leukotriene C4 gamma-glutamyl transferase activity"/>
    <property type="evidence" value="ECO:0007669"/>
    <property type="project" value="UniProtKB-EC"/>
</dbReference>
<dbReference type="GO" id="GO:0006751">
    <property type="term" value="P:glutathione catabolic process"/>
    <property type="evidence" value="ECO:0007669"/>
    <property type="project" value="UniProtKB-UniRule"/>
</dbReference>
<dbReference type="Gene3D" id="1.10.246.130">
    <property type="match status" value="1"/>
</dbReference>
<comment type="catalytic activity">
    <reaction evidence="8 11">
        <text>an N-terminal (5-L-glutamyl)-[peptide] + an alpha-amino acid = 5-L-glutamyl amino acid + an N-terminal L-alpha-aminoacyl-[peptide]</text>
        <dbReference type="Rhea" id="RHEA:23904"/>
        <dbReference type="Rhea" id="RHEA-COMP:9780"/>
        <dbReference type="Rhea" id="RHEA-COMP:9795"/>
        <dbReference type="ChEBI" id="CHEBI:77644"/>
        <dbReference type="ChEBI" id="CHEBI:78597"/>
        <dbReference type="ChEBI" id="CHEBI:78599"/>
        <dbReference type="ChEBI" id="CHEBI:78608"/>
        <dbReference type="EC" id="2.3.2.2"/>
    </reaction>
</comment>
<evidence type="ECO:0000256" key="3">
    <source>
        <dbReference type="ARBA" id="ARBA00009381"/>
    </source>
</evidence>
<dbReference type="Pfam" id="PF01019">
    <property type="entry name" value="G_glu_transpept"/>
    <property type="match status" value="1"/>
</dbReference>
<dbReference type="InterPro" id="IPR051792">
    <property type="entry name" value="GGT_bact"/>
</dbReference>
<keyword evidence="11" id="KW-0317">Glutathione biosynthesis</keyword>
<dbReference type="GO" id="GO:0006750">
    <property type="term" value="P:glutathione biosynthetic process"/>
    <property type="evidence" value="ECO:0007669"/>
    <property type="project" value="UniProtKB-KW"/>
</dbReference>
<dbReference type="InterPro" id="IPR043138">
    <property type="entry name" value="GGT_lsub"/>
</dbReference>
<evidence type="ECO:0000256" key="6">
    <source>
        <dbReference type="ARBA" id="ARBA00023145"/>
    </source>
</evidence>
<keyword evidence="13" id="KW-1185">Reference proteome</keyword>
<keyword evidence="5 11" id="KW-0378">Hydrolase</keyword>
<comment type="catalytic activity">
    <reaction evidence="1 11">
        <text>an S-substituted glutathione + H2O = an S-substituted L-cysteinylglycine + L-glutamate</text>
        <dbReference type="Rhea" id="RHEA:59468"/>
        <dbReference type="ChEBI" id="CHEBI:15377"/>
        <dbReference type="ChEBI" id="CHEBI:29985"/>
        <dbReference type="ChEBI" id="CHEBI:90779"/>
        <dbReference type="ChEBI" id="CHEBI:143103"/>
        <dbReference type="EC" id="3.4.19.13"/>
    </reaction>
</comment>
<evidence type="ECO:0000256" key="5">
    <source>
        <dbReference type="ARBA" id="ARBA00022801"/>
    </source>
</evidence>
<sequence length="527" mass="56218">MTVSPGMQVNPAGIVAAGHPATADAAAQILEAGGNAFDAVIAGQFAACVAEPVLCSLGGGGFLLARPRGGPVQALDFFVQTPMRKRPAGDTEFLPIIADFGDAQQEFHIGLGSVATPGMVRGLFAAWRRFARLPMPVLLEPAVHLARDGVRVNALQAQAFRIVGAIYGHSEASRALFASPTRPGSLVVEGDRLQQTALADVLERLARDDGEDWFYTGEFAHQVADLCRRGGGHLELDDLRDYRARWREPLMLEYRGHRILTNPPPASGGLLSGFALRLLEASGPAPAVFGSADHLHRLARVMELTDRARLEAQAGGDAALDPAVLREAELLERYRRDIQGRPMAPRGTTHLSVIDAAGNVASLTSSNGEGCGVLIPDTGVMLNNMLGEQDLNPGGFFRWRENQRLTSMMAPTIVQQADGREVALGSGGSNRIRTAIVQALVNMLDFRMPLAAAVAAPRMHLEEGLLSVEAGFDDATALAPLLEAWPRHRVWSERSLFFGGVHAVARGDGGLDGAGDMRRGGIVRRAG</sequence>
<comment type="similarity">
    <text evidence="3 11">Belongs to the gamma-glutamyltransferase family.</text>
</comment>
<dbReference type="RefSeq" id="WP_006747759.1">
    <property type="nucleotide sequence ID" value="NZ_CP007029.1"/>
</dbReference>
<comment type="catalytic activity">
    <reaction evidence="2 11">
        <text>glutathione + H2O = L-cysteinylglycine + L-glutamate</text>
        <dbReference type="Rhea" id="RHEA:28807"/>
        <dbReference type="ChEBI" id="CHEBI:15377"/>
        <dbReference type="ChEBI" id="CHEBI:29985"/>
        <dbReference type="ChEBI" id="CHEBI:57925"/>
        <dbReference type="ChEBI" id="CHEBI:61694"/>
        <dbReference type="EC" id="3.4.19.13"/>
    </reaction>
</comment>
<name>W0DI87_9GAMM</name>
<comment type="PTM">
    <text evidence="11">Cleaved by autocatalysis into a large and a small subunit.</text>
</comment>
<dbReference type="PANTHER" id="PTHR43199">
    <property type="entry name" value="GLUTATHIONE HYDROLASE"/>
    <property type="match status" value="1"/>
</dbReference>
<dbReference type="EC" id="3.4.19.13" evidence="11"/>
<comment type="pathway">
    <text evidence="11">Sulfur metabolism; glutathione metabolism.</text>
</comment>
<dbReference type="Gene3D" id="3.60.20.40">
    <property type="match status" value="1"/>
</dbReference>
<dbReference type="KEGG" id="tti:THITH_07425"/>
<evidence type="ECO:0000256" key="1">
    <source>
        <dbReference type="ARBA" id="ARBA00001049"/>
    </source>
</evidence>
<dbReference type="PANTHER" id="PTHR43199:SF1">
    <property type="entry name" value="GLUTATHIONE HYDROLASE PROENZYME"/>
    <property type="match status" value="1"/>
</dbReference>
<dbReference type="PRINTS" id="PR01210">
    <property type="entry name" value="GGTRANSPTASE"/>
</dbReference>
<dbReference type="SUPFAM" id="SSF56235">
    <property type="entry name" value="N-terminal nucleophile aminohydrolases (Ntn hydrolases)"/>
    <property type="match status" value="1"/>
</dbReference>
<evidence type="ECO:0000313" key="12">
    <source>
        <dbReference type="EMBL" id="AHE98121.1"/>
    </source>
</evidence>
<dbReference type="Proteomes" id="UP000005289">
    <property type="component" value="Chromosome"/>
</dbReference>
<proteinExistence type="inferred from homology"/>
<gene>
    <name evidence="12" type="ORF">THITH_07425</name>
</gene>
<evidence type="ECO:0000256" key="9">
    <source>
        <dbReference type="PIRSR" id="PIRSR600101-1"/>
    </source>
</evidence>
<protein>
    <recommendedName>
        <fullName evidence="11">Glutathione hydrolase proenzyme</fullName>
        <ecNumber evidence="11">2.3.2.2</ecNumber>
        <ecNumber evidence="11">3.4.19.13</ecNumber>
    </recommendedName>
    <component>
        <recommendedName>
            <fullName evidence="11">Glutathione hydrolase large chain</fullName>
        </recommendedName>
    </component>
    <component>
        <recommendedName>
            <fullName evidence="11">Glutathione hydrolase small chain</fullName>
        </recommendedName>
    </component>
</protein>
<dbReference type="InterPro" id="IPR029055">
    <property type="entry name" value="Ntn_hydrolases_N"/>
</dbReference>
<dbReference type="GO" id="GO:0036374">
    <property type="term" value="F:glutathione hydrolase activity"/>
    <property type="evidence" value="ECO:0007669"/>
    <property type="project" value="UniProtKB-UniRule"/>
</dbReference>
<dbReference type="UniPathway" id="UPA00204"/>